<dbReference type="InterPro" id="IPR027417">
    <property type="entry name" value="P-loop_NTPase"/>
</dbReference>
<evidence type="ECO:0000256" key="4">
    <source>
        <dbReference type="ARBA" id="ARBA00022792"/>
    </source>
</evidence>
<comment type="subcellular location">
    <subcellularLocation>
        <location evidence="2">Mitochondrion inner membrane</location>
        <topology evidence="2">Peripheral membrane protein</topology>
    </subcellularLocation>
    <subcellularLocation>
        <location evidence="1">Mitochondrion matrix</location>
        <location evidence="1">Mitochondrion nucleoid</location>
    </subcellularLocation>
</comment>
<dbReference type="GeneID" id="101895609"/>
<evidence type="ECO:0000256" key="7">
    <source>
        <dbReference type="ARBA" id="ARBA00022840"/>
    </source>
</evidence>
<evidence type="ECO:0000256" key="8">
    <source>
        <dbReference type="ARBA" id="ARBA00022946"/>
    </source>
</evidence>
<dbReference type="KEGG" id="mde:101895609"/>
<dbReference type="GO" id="GO:0005524">
    <property type="term" value="F:ATP binding"/>
    <property type="evidence" value="ECO:0007669"/>
    <property type="project" value="UniProtKB-KW"/>
</dbReference>
<reference evidence="20" key="1">
    <citation type="submission" date="2025-08" db="UniProtKB">
        <authorList>
            <consortium name="RefSeq"/>
        </authorList>
    </citation>
    <scope>IDENTIFICATION</scope>
    <source>
        <strain evidence="20">Aabys</strain>
        <tissue evidence="20">Whole body</tissue>
    </source>
</reference>
<evidence type="ECO:0000256" key="5">
    <source>
        <dbReference type="ARBA" id="ARBA00022801"/>
    </source>
</evidence>
<evidence type="ECO:0000256" key="9">
    <source>
        <dbReference type="ARBA" id="ARBA00023121"/>
    </source>
</evidence>
<dbReference type="InterPro" id="IPR007694">
    <property type="entry name" value="DNA_helicase_DnaB-like_C"/>
</dbReference>
<dbReference type="VEuPathDB" id="VectorBase:MDOMA2_015302"/>
<evidence type="ECO:0000256" key="14">
    <source>
        <dbReference type="ARBA" id="ARBA00044969"/>
    </source>
</evidence>
<gene>
    <name evidence="20" type="primary">LOC101895609</name>
</gene>
<evidence type="ECO:0000256" key="10">
    <source>
        <dbReference type="ARBA" id="ARBA00023128"/>
    </source>
</evidence>
<dbReference type="CDD" id="cd01122">
    <property type="entry name" value="Twinkle_C"/>
    <property type="match status" value="1"/>
</dbReference>
<dbReference type="GO" id="GO:0006264">
    <property type="term" value="P:mitochondrial DNA replication"/>
    <property type="evidence" value="ECO:0007669"/>
    <property type="project" value="TreeGrafter"/>
</dbReference>
<dbReference type="PANTHER" id="PTHR12873:SF0">
    <property type="entry name" value="TWINKLE MTDNA HELICASE"/>
    <property type="match status" value="1"/>
</dbReference>
<dbReference type="AlphaFoldDB" id="A0A9J7IDS0"/>
<dbReference type="SUPFAM" id="SSF52540">
    <property type="entry name" value="P-loop containing nucleoside triphosphate hydrolases"/>
    <property type="match status" value="1"/>
</dbReference>
<evidence type="ECO:0000256" key="1">
    <source>
        <dbReference type="ARBA" id="ARBA00004436"/>
    </source>
</evidence>
<keyword evidence="11" id="KW-0472">Membrane</keyword>
<evidence type="ECO:0000256" key="17">
    <source>
        <dbReference type="SAM" id="MobiDB-lite"/>
    </source>
</evidence>
<evidence type="ECO:0000259" key="18">
    <source>
        <dbReference type="PROSITE" id="PS51199"/>
    </source>
</evidence>
<evidence type="ECO:0000256" key="13">
    <source>
        <dbReference type="ARBA" id="ARBA00023271"/>
    </source>
</evidence>
<evidence type="ECO:0000256" key="2">
    <source>
        <dbReference type="ARBA" id="ARBA00004637"/>
    </source>
</evidence>
<dbReference type="CTD" id="34307"/>
<dbReference type="Proteomes" id="UP001652621">
    <property type="component" value="Unplaced"/>
</dbReference>
<keyword evidence="9" id="KW-0446">Lipid-binding</keyword>
<dbReference type="GO" id="GO:0043139">
    <property type="term" value="F:5'-3' DNA helicase activity"/>
    <property type="evidence" value="ECO:0007669"/>
    <property type="project" value="UniProtKB-EC"/>
</dbReference>
<evidence type="ECO:0000256" key="6">
    <source>
        <dbReference type="ARBA" id="ARBA00022806"/>
    </source>
</evidence>
<evidence type="ECO:0000256" key="3">
    <source>
        <dbReference type="ARBA" id="ARBA00022741"/>
    </source>
</evidence>
<evidence type="ECO:0000313" key="19">
    <source>
        <dbReference type="Proteomes" id="UP001652621"/>
    </source>
</evidence>
<dbReference type="PROSITE" id="PS51199">
    <property type="entry name" value="SF4_HELICASE"/>
    <property type="match status" value="1"/>
</dbReference>
<evidence type="ECO:0000256" key="12">
    <source>
        <dbReference type="ARBA" id="ARBA00023235"/>
    </source>
</evidence>
<evidence type="ECO:0000256" key="11">
    <source>
        <dbReference type="ARBA" id="ARBA00023136"/>
    </source>
</evidence>
<keyword evidence="5" id="KW-0378">Hydrolase</keyword>
<dbReference type="InterPro" id="IPR027032">
    <property type="entry name" value="Twinkle-like"/>
</dbReference>
<dbReference type="Pfam" id="PF13481">
    <property type="entry name" value="AAA_25"/>
    <property type="match status" value="1"/>
</dbReference>
<keyword evidence="12" id="KW-0413">Isomerase</keyword>
<accession>A0A9J7IDS0</accession>
<keyword evidence="13" id="KW-1135">Mitochondrion nucleoid</keyword>
<dbReference type="Gene3D" id="3.40.1360.10">
    <property type="match status" value="1"/>
</dbReference>
<proteinExistence type="predicted"/>
<dbReference type="GO" id="GO:0042645">
    <property type="term" value="C:mitochondrial nucleoid"/>
    <property type="evidence" value="ECO:0007669"/>
    <property type="project" value="UniProtKB-SubCell"/>
</dbReference>
<dbReference type="GO" id="GO:0003697">
    <property type="term" value="F:single-stranded DNA binding"/>
    <property type="evidence" value="ECO:0007669"/>
    <property type="project" value="InterPro"/>
</dbReference>
<keyword evidence="3" id="KW-0547">Nucleotide-binding</keyword>
<dbReference type="OrthoDB" id="275278at2759"/>
<dbReference type="GO" id="GO:0005743">
    <property type="term" value="C:mitochondrial inner membrane"/>
    <property type="evidence" value="ECO:0007669"/>
    <property type="project" value="UniProtKB-SubCell"/>
</dbReference>
<evidence type="ECO:0000256" key="16">
    <source>
        <dbReference type="ARBA" id="ARBA00075597"/>
    </source>
</evidence>
<name>A0A9J7IDS0_MUSDO</name>
<dbReference type="PANTHER" id="PTHR12873">
    <property type="entry name" value="T7-LIKE MITOCHONDRIAL DNA HELICASE"/>
    <property type="match status" value="1"/>
</dbReference>
<dbReference type="RefSeq" id="XP_019893161.1">
    <property type="nucleotide sequence ID" value="XM_020037602.2"/>
</dbReference>
<dbReference type="Gene3D" id="3.40.50.300">
    <property type="entry name" value="P-loop containing nucleotide triphosphate hydrolases"/>
    <property type="match status" value="1"/>
</dbReference>
<keyword evidence="7" id="KW-0067">ATP-binding</keyword>
<protein>
    <recommendedName>
        <fullName evidence="14">DNA 5'-3' helicase</fullName>
        <ecNumber evidence="14">5.6.2.3</ecNumber>
    </recommendedName>
    <alternativeName>
        <fullName evidence="16">Twinkle protein, mitochondrial</fullName>
    </alternativeName>
</protein>
<dbReference type="GO" id="GO:0016787">
    <property type="term" value="F:hydrolase activity"/>
    <property type="evidence" value="ECO:0007669"/>
    <property type="project" value="UniProtKB-KW"/>
</dbReference>
<evidence type="ECO:0000313" key="20">
    <source>
        <dbReference type="RefSeq" id="XP_019893161.1"/>
    </source>
</evidence>
<organism evidence="19 20">
    <name type="scientific">Musca domestica</name>
    <name type="common">House fly</name>
    <dbReference type="NCBI Taxonomy" id="7370"/>
    <lineage>
        <taxon>Eukaryota</taxon>
        <taxon>Metazoa</taxon>
        <taxon>Ecdysozoa</taxon>
        <taxon>Arthropoda</taxon>
        <taxon>Hexapoda</taxon>
        <taxon>Insecta</taxon>
        <taxon>Pterygota</taxon>
        <taxon>Neoptera</taxon>
        <taxon>Endopterygota</taxon>
        <taxon>Diptera</taxon>
        <taxon>Brachycera</taxon>
        <taxon>Muscomorpha</taxon>
        <taxon>Muscoidea</taxon>
        <taxon>Muscidae</taxon>
        <taxon>Musca</taxon>
    </lineage>
</organism>
<keyword evidence="8" id="KW-0809">Transit peptide</keyword>
<dbReference type="FunFam" id="3.40.50.300:FF:000845">
    <property type="entry name" value="Mitochondrial helicase twinkle"/>
    <property type="match status" value="1"/>
</dbReference>
<sequence>MAFLPVSWRFVYISKWSKSINLIHSGCSRWINTGRKLVFDNNQVELDLKYYTDFKKIIKLKKLELKDGHTCFRVPCKLCVHNSLGDKWAFVNKTTGNFVCPNCDVKVPLLQAKNSYEREKPFIDCNVAINNLYKTTCNVITQVPTSVCDGLQIKGLKTVDFEILEAGYDPIIQALQFPLKNVSRRVVGEKIFYLENGIEETHQNQNISGILIYEQGSNQRAVVVTNLLDFLVLIAHRIDTHSIVCLPYGLKTLPQECLPALEKFKELILWFKCDSLDWDAAKTFSKKLDEKRCFLIRPTDTEPNPFEAQRKRLSIRHILQKATPVKHKSITTFNSLRSDILSELQNIEKVNGVKWTRFPSLNKILKGHRKGELTIITGPTGSGKTTFMSEYSLDLALQGVATLWGSFEIRNARLASTLLRQFVGYSLEKKLHEFDHWATEFEKYPMYFMTFHGQQPLKMVLEAIEHAHYVHDISHVIIDNLQFMMGISSTYRNDKFWEQDNIIASFRSLATKHNLHVTLVMHPRKEREEDDLTTSSIFGSAKASQEADNILIIQDKRLTSVKGKKYLQIVKNRYSGDLGIMPLEFNKDALSYAFSGQKKRKEKGQARDTNEDAEENS</sequence>
<feature type="region of interest" description="Disordered" evidence="17">
    <location>
        <begin position="596"/>
        <end position="617"/>
    </location>
</feature>
<evidence type="ECO:0000256" key="15">
    <source>
        <dbReference type="ARBA" id="ARBA00048954"/>
    </source>
</evidence>
<feature type="domain" description="SF4 helicase" evidence="18">
    <location>
        <begin position="347"/>
        <end position="599"/>
    </location>
</feature>
<keyword evidence="4" id="KW-0999">Mitochondrion inner membrane</keyword>
<keyword evidence="6 20" id="KW-0347">Helicase</keyword>
<dbReference type="GO" id="GO:0008289">
    <property type="term" value="F:lipid binding"/>
    <property type="evidence" value="ECO:0007669"/>
    <property type="project" value="UniProtKB-KW"/>
</dbReference>
<keyword evidence="10" id="KW-0496">Mitochondrion</keyword>
<keyword evidence="19" id="KW-1185">Reference proteome</keyword>
<dbReference type="EC" id="5.6.2.3" evidence="14"/>
<comment type="catalytic activity">
    <reaction evidence="15">
        <text>ATP + H2O = ADP + phosphate + H(+)</text>
        <dbReference type="Rhea" id="RHEA:13065"/>
        <dbReference type="ChEBI" id="CHEBI:15377"/>
        <dbReference type="ChEBI" id="CHEBI:15378"/>
        <dbReference type="ChEBI" id="CHEBI:30616"/>
        <dbReference type="ChEBI" id="CHEBI:43474"/>
        <dbReference type="ChEBI" id="CHEBI:456216"/>
        <dbReference type="EC" id="5.6.2.3"/>
    </reaction>
</comment>